<evidence type="ECO:0000313" key="15">
    <source>
        <dbReference type="EMBL" id="QPQ89994.1"/>
    </source>
</evidence>
<sequence>MNYTVAVRAMCEFTAKRGDLDLRFTPAPSAQEGIVGHGIVTSRRDDGYEREIALAGEHGNVTVRGRADGYDPALNRIEEIKTYRGDLNRMPANHRALHWAQARVYGHLLCKLRDLASLTVAIVYFDVDSQQESVLTETHSAASLRDWFESQCERFAAFAASETAHRAARDAALRVLPFPHGTFRSGQRRLAADVYRAARDGRALLAQAPTGIGKTVGTLFPMLRACGDGHLDRVLFLTAKTPGRALALEALDLLRRAHQAAAPAAGAEPAAGAAVLPLRTLELVARDKACEHPDRACHGESCPLARGFYDRLDAARGAALARLTLDRATVRETALAHQVCPYYLAQELARWADVIVGDYNYYYDGSALLHSLAVQNQWRIGVLVDEAHNLLDRARGMYSATLDQFVLADAKRRASPALAAPLERLNREWNALNRALEQDYVVQATVPPALLLAAQRFIGRVSELLAELPLSIEPQVLQFAFDAMHFVNLAEQFDTHSIFDITRVAGEAARVRGSRGGRAKSVLCVRNVIPADFLAPRHACARATVLFSGTLSPFQFYRDTLGLPDGTPALEVDGPFRASQLEVRVAGHVSTRWRDREGSLAPIVELIAAQYARRPGNYLGFLSSFDYLRRIVALMRERHPEVPVWAQERGMDEAARDAFLARFRDGGRGVGFAVLGGAFAEGIDLAGERLIGAFIATLGLPQINDVNEQMRRALDARFGSGYDYMYLFPGMQKVVQAAGRVIRTEHDEGVVHLIDDRYRRREVQRLLPKWWRIDG</sequence>
<evidence type="ECO:0000256" key="10">
    <source>
        <dbReference type="ARBA" id="ARBA00023125"/>
    </source>
</evidence>
<evidence type="ECO:0000256" key="5">
    <source>
        <dbReference type="ARBA" id="ARBA00022801"/>
    </source>
</evidence>
<comment type="similarity">
    <text evidence="13">Belongs to the helicase family. DinG subfamily.</text>
</comment>
<dbReference type="GO" id="GO:0003677">
    <property type="term" value="F:DNA binding"/>
    <property type="evidence" value="ECO:0007669"/>
    <property type="project" value="UniProtKB-KW"/>
</dbReference>
<evidence type="ECO:0000256" key="8">
    <source>
        <dbReference type="ARBA" id="ARBA00023004"/>
    </source>
</evidence>
<keyword evidence="5" id="KW-0378">Hydrolase</keyword>
<dbReference type="SMART" id="SM00488">
    <property type="entry name" value="DEXDc2"/>
    <property type="match status" value="1"/>
</dbReference>
<evidence type="ECO:0000256" key="4">
    <source>
        <dbReference type="ARBA" id="ARBA00022763"/>
    </source>
</evidence>
<name>A0AAQ0BQ27_BURGL</name>
<evidence type="ECO:0000256" key="12">
    <source>
        <dbReference type="ARBA" id="ARBA00023235"/>
    </source>
</evidence>
<dbReference type="InterPro" id="IPR010614">
    <property type="entry name" value="RAD3-like_helicase_DEAD"/>
</dbReference>
<accession>A0AAQ0BQ27</accession>
<dbReference type="GO" id="GO:0006281">
    <property type="term" value="P:DNA repair"/>
    <property type="evidence" value="ECO:0007669"/>
    <property type="project" value="UniProtKB-KW"/>
</dbReference>
<evidence type="ECO:0000313" key="16">
    <source>
        <dbReference type="Proteomes" id="UP000594892"/>
    </source>
</evidence>
<keyword evidence="12" id="KW-0413">Isomerase</keyword>
<keyword evidence="9" id="KW-0411">Iron-sulfur</keyword>
<dbReference type="Gene3D" id="1.10.275.40">
    <property type="match status" value="1"/>
</dbReference>
<keyword evidence="11" id="KW-0234">DNA repair</keyword>
<dbReference type="InterPro" id="IPR045028">
    <property type="entry name" value="DinG/Rad3-like"/>
</dbReference>
<dbReference type="Gene3D" id="1.10.30.20">
    <property type="entry name" value="Bacterial XPD DNA helicase, FeS cluster domain"/>
    <property type="match status" value="1"/>
</dbReference>
<evidence type="ECO:0000256" key="1">
    <source>
        <dbReference type="ARBA" id="ARBA00022485"/>
    </source>
</evidence>
<dbReference type="GO" id="GO:0005524">
    <property type="term" value="F:ATP binding"/>
    <property type="evidence" value="ECO:0007669"/>
    <property type="project" value="UniProtKB-KW"/>
</dbReference>
<keyword evidence="3" id="KW-0547">Nucleotide-binding</keyword>
<dbReference type="AlphaFoldDB" id="A0AAQ0BQ27"/>
<dbReference type="GO" id="GO:0003678">
    <property type="term" value="F:DNA helicase activity"/>
    <property type="evidence" value="ECO:0007669"/>
    <property type="project" value="InterPro"/>
</dbReference>
<evidence type="ECO:0000256" key="9">
    <source>
        <dbReference type="ARBA" id="ARBA00023014"/>
    </source>
</evidence>
<dbReference type="RefSeq" id="WP_012733965.1">
    <property type="nucleotide sequence ID" value="NZ_CP021075.1"/>
</dbReference>
<keyword evidence="2" id="KW-0479">Metal-binding</keyword>
<evidence type="ECO:0000256" key="11">
    <source>
        <dbReference type="ARBA" id="ARBA00023204"/>
    </source>
</evidence>
<dbReference type="GeneID" id="45694724"/>
<dbReference type="InterPro" id="IPR006554">
    <property type="entry name" value="Helicase-like_DEXD_c2"/>
</dbReference>
<dbReference type="Pfam" id="PF06733">
    <property type="entry name" value="DEAD_2"/>
    <property type="match status" value="1"/>
</dbReference>
<dbReference type="GO" id="GO:0051539">
    <property type="term" value="F:4 iron, 4 sulfur cluster binding"/>
    <property type="evidence" value="ECO:0007669"/>
    <property type="project" value="UniProtKB-KW"/>
</dbReference>
<dbReference type="PROSITE" id="PS51193">
    <property type="entry name" value="HELICASE_ATP_BIND_2"/>
    <property type="match status" value="1"/>
</dbReference>
<keyword evidence="7" id="KW-0067">ATP-binding</keyword>
<protein>
    <submittedName>
        <fullName evidence="15">ATP-dependent DNA helicase</fullName>
    </submittedName>
</protein>
<proteinExistence type="inferred from homology"/>
<keyword evidence="8" id="KW-0408">Iron</keyword>
<evidence type="ECO:0000256" key="7">
    <source>
        <dbReference type="ARBA" id="ARBA00022840"/>
    </source>
</evidence>
<dbReference type="InterPro" id="IPR042493">
    <property type="entry name" value="XPD_DNA_FeS"/>
</dbReference>
<keyword evidence="6 15" id="KW-0347">Helicase</keyword>
<dbReference type="Pfam" id="PF13307">
    <property type="entry name" value="Helicase_C_2"/>
    <property type="match status" value="1"/>
</dbReference>
<dbReference type="PANTHER" id="PTHR11472">
    <property type="entry name" value="DNA REPAIR DEAD HELICASE RAD3/XP-D SUBFAMILY MEMBER"/>
    <property type="match status" value="1"/>
</dbReference>
<keyword evidence="10" id="KW-0238">DNA-binding</keyword>
<dbReference type="EMBL" id="CP065600">
    <property type="protein sequence ID" value="QPQ89994.1"/>
    <property type="molecule type" value="Genomic_DNA"/>
</dbReference>
<evidence type="ECO:0000256" key="2">
    <source>
        <dbReference type="ARBA" id="ARBA00022723"/>
    </source>
</evidence>
<dbReference type="GO" id="GO:0046872">
    <property type="term" value="F:metal ion binding"/>
    <property type="evidence" value="ECO:0007669"/>
    <property type="project" value="UniProtKB-KW"/>
</dbReference>
<dbReference type="SUPFAM" id="SSF52540">
    <property type="entry name" value="P-loop containing nucleoside triphosphate hydrolases"/>
    <property type="match status" value="1"/>
</dbReference>
<dbReference type="InterPro" id="IPR027417">
    <property type="entry name" value="P-loop_NTPase"/>
</dbReference>
<dbReference type="PANTHER" id="PTHR11472:SF34">
    <property type="entry name" value="REGULATOR OF TELOMERE ELONGATION HELICASE 1"/>
    <property type="match status" value="1"/>
</dbReference>
<gene>
    <name evidence="15" type="ORF">I6H06_10395</name>
</gene>
<dbReference type="InterPro" id="IPR014013">
    <property type="entry name" value="Helic_SF1/SF2_ATP-bd_DinG/Rad3"/>
</dbReference>
<dbReference type="GO" id="GO:0016818">
    <property type="term" value="F:hydrolase activity, acting on acid anhydrides, in phosphorus-containing anhydrides"/>
    <property type="evidence" value="ECO:0007669"/>
    <property type="project" value="InterPro"/>
</dbReference>
<evidence type="ECO:0000256" key="6">
    <source>
        <dbReference type="ARBA" id="ARBA00022806"/>
    </source>
</evidence>
<feature type="domain" description="Helicase ATP-binding" evidence="14">
    <location>
        <begin position="173"/>
        <end position="445"/>
    </location>
</feature>
<evidence type="ECO:0000256" key="3">
    <source>
        <dbReference type="ARBA" id="ARBA00022741"/>
    </source>
</evidence>
<evidence type="ECO:0000256" key="13">
    <source>
        <dbReference type="ARBA" id="ARBA00038058"/>
    </source>
</evidence>
<reference evidence="15 16" key="1">
    <citation type="submission" date="2020-12" db="EMBL/GenBank/DDBJ databases">
        <title>FDA dAtabase for Regulatory Grade micrObial Sequences (FDA-ARGOS): Supporting development and validation of Infectious Disease Dx tests.</title>
        <authorList>
            <person name="Minogue T."/>
            <person name="Wolcott M."/>
            <person name="Wasieloski L."/>
            <person name="Aguilar W."/>
            <person name="Moore D."/>
            <person name="Jaissle J."/>
            <person name="Tallon L."/>
            <person name="Sadzewicz L."/>
            <person name="Zhao X."/>
            <person name="Boylan J."/>
            <person name="Ott S."/>
            <person name="Bowen H."/>
            <person name="Vavikolanu K."/>
            <person name="Mehta A."/>
            <person name="Aluvathingal J."/>
            <person name="Nadendla S."/>
            <person name="Yan Y."/>
            <person name="Sichtig H."/>
        </authorList>
    </citation>
    <scope>NUCLEOTIDE SEQUENCE [LARGE SCALE GENOMIC DNA]</scope>
    <source>
        <strain evidence="15 16">FDAARGOS_949</strain>
    </source>
</reference>
<dbReference type="Proteomes" id="UP000594892">
    <property type="component" value="Chromosome 1"/>
</dbReference>
<keyword evidence="1" id="KW-0004">4Fe-4S</keyword>
<dbReference type="InterPro" id="IPR006555">
    <property type="entry name" value="ATP-dep_Helicase_C"/>
</dbReference>
<dbReference type="SMART" id="SM00491">
    <property type="entry name" value="HELICc2"/>
    <property type="match status" value="1"/>
</dbReference>
<keyword evidence="4" id="KW-0227">DNA damage</keyword>
<organism evidence="15 16">
    <name type="scientific">Burkholderia glumae</name>
    <name type="common">Pseudomonas glumae</name>
    <dbReference type="NCBI Taxonomy" id="337"/>
    <lineage>
        <taxon>Bacteria</taxon>
        <taxon>Pseudomonadati</taxon>
        <taxon>Pseudomonadota</taxon>
        <taxon>Betaproteobacteria</taxon>
        <taxon>Burkholderiales</taxon>
        <taxon>Burkholderiaceae</taxon>
        <taxon>Burkholderia</taxon>
    </lineage>
</organism>
<evidence type="ECO:0000259" key="14">
    <source>
        <dbReference type="PROSITE" id="PS51193"/>
    </source>
</evidence>
<dbReference type="Gene3D" id="3.40.50.300">
    <property type="entry name" value="P-loop containing nucleotide triphosphate hydrolases"/>
    <property type="match status" value="2"/>
</dbReference>